<keyword evidence="9" id="KW-0812">Transmembrane</keyword>
<keyword evidence="7" id="KW-0067">ATP-binding</keyword>
<accession>A0A2R7YX90</accession>
<keyword evidence="4" id="KW-0808">Transferase</keyword>
<name>A0A2R7YX90_9ACTN</name>
<dbReference type="InterPro" id="IPR036890">
    <property type="entry name" value="HATPase_C_sf"/>
</dbReference>
<dbReference type="SUPFAM" id="SSF55874">
    <property type="entry name" value="ATPase domain of HSP90 chaperone/DNA topoisomerase II/histidine kinase"/>
    <property type="match status" value="1"/>
</dbReference>
<dbReference type="GO" id="GO:0005524">
    <property type="term" value="F:ATP binding"/>
    <property type="evidence" value="ECO:0007669"/>
    <property type="project" value="UniProtKB-KW"/>
</dbReference>
<evidence type="ECO:0000256" key="4">
    <source>
        <dbReference type="ARBA" id="ARBA00022679"/>
    </source>
</evidence>
<keyword evidence="6 11" id="KW-0418">Kinase</keyword>
<keyword evidence="3" id="KW-0597">Phosphoprotein</keyword>
<keyword evidence="9" id="KW-0472">Membrane</keyword>
<dbReference type="EC" id="2.7.13.3" evidence="2"/>
<comment type="catalytic activity">
    <reaction evidence="1">
        <text>ATP + protein L-histidine = ADP + protein N-phospho-L-histidine.</text>
        <dbReference type="EC" id="2.7.13.3"/>
    </reaction>
</comment>
<keyword evidence="8" id="KW-0902">Two-component regulatory system</keyword>
<evidence type="ECO:0000256" key="8">
    <source>
        <dbReference type="ARBA" id="ARBA00023012"/>
    </source>
</evidence>
<feature type="transmembrane region" description="Helical" evidence="9">
    <location>
        <begin position="136"/>
        <end position="157"/>
    </location>
</feature>
<evidence type="ECO:0000313" key="11">
    <source>
        <dbReference type="EMBL" id="PUA81000.1"/>
    </source>
</evidence>
<dbReference type="GO" id="GO:0046983">
    <property type="term" value="F:protein dimerization activity"/>
    <property type="evidence" value="ECO:0007669"/>
    <property type="project" value="InterPro"/>
</dbReference>
<evidence type="ECO:0000313" key="12">
    <source>
        <dbReference type="Proteomes" id="UP000244867"/>
    </source>
</evidence>
<organism evidence="11 12">
    <name type="scientific">Nocardioides currus</name>
    <dbReference type="NCBI Taxonomy" id="2133958"/>
    <lineage>
        <taxon>Bacteria</taxon>
        <taxon>Bacillati</taxon>
        <taxon>Actinomycetota</taxon>
        <taxon>Actinomycetes</taxon>
        <taxon>Propionibacteriales</taxon>
        <taxon>Nocardioidaceae</taxon>
        <taxon>Nocardioides</taxon>
    </lineage>
</organism>
<feature type="domain" description="Signal transduction histidine kinase subgroup 3 dimerisation and phosphoacceptor" evidence="10">
    <location>
        <begin position="189"/>
        <end position="254"/>
    </location>
</feature>
<dbReference type="Proteomes" id="UP000244867">
    <property type="component" value="Unassembled WGS sequence"/>
</dbReference>
<comment type="caution">
    <text evidence="11">The sequence shown here is derived from an EMBL/GenBank/DDBJ whole genome shotgun (WGS) entry which is preliminary data.</text>
</comment>
<dbReference type="CDD" id="cd16917">
    <property type="entry name" value="HATPase_UhpB-NarQ-NarX-like"/>
    <property type="match status" value="1"/>
</dbReference>
<dbReference type="RefSeq" id="WP_108344568.1">
    <property type="nucleotide sequence ID" value="NZ_PYXZ01000004.1"/>
</dbReference>
<feature type="transmembrane region" description="Helical" evidence="9">
    <location>
        <begin position="20"/>
        <end position="38"/>
    </location>
</feature>
<dbReference type="Pfam" id="PF07730">
    <property type="entry name" value="HisKA_3"/>
    <property type="match status" value="1"/>
</dbReference>
<gene>
    <name evidence="11" type="ORF">C7S10_11490</name>
</gene>
<protein>
    <recommendedName>
        <fullName evidence="2">histidine kinase</fullName>
        <ecNumber evidence="2">2.7.13.3</ecNumber>
    </recommendedName>
</protein>
<evidence type="ECO:0000256" key="9">
    <source>
        <dbReference type="SAM" id="Phobius"/>
    </source>
</evidence>
<keyword evidence="12" id="KW-1185">Reference proteome</keyword>
<dbReference type="Gene3D" id="1.20.5.1930">
    <property type="match status" value="1"/>
</dbReference>
<feature type="transmembrane region" description="Helical" evidence="9">
    <location>
        <begin position="108"/>
        <end position="130"/>
    </location>
</feature>
<dbReference type="PANTHER" id="PTHR24421:SF10">
    <property type="entry name" value="NITRATE_NITRITE SENSOR PROTEIN NARQ"/>
    <property type="match status" value="1"/>
</dbReference>
<proteinExistence type="predicted"/>
<evidence type="ECO:0000256" key="7">
    <source>
        <dbReference type="ARBA" id="ARBA00022840"/>
    </source>
</evidence>
<evidence type="ECO:0000256" key="5">
    <source>
        <dbReference type="ARBA" id="ARBA00022741"/>
    </source>
</evidence>
<dbReference type="EMBL" id="PYXZ01000004">
    <property type="protein sequence ID" value="PUA81000.1"/>
    <property type="molecule type" value="Genomic_DNA"/>
</dbReference>
<evidence type="ECO:0000256" key="2">
    <source>
        <dbReference type="ARBA" id="ARBA00012438"/>
    </source>
</evidence>
<dbReference type="OrthoDB" id="227596at2"/>
<dbReference type="PANTHER" id="PTHR24421">
    <property type="entry name" value="NITRATE/NITRITE SENSOR PROTEIN NARX-RELATED"/>
    <property type="match status" value="1"/>
</dbReference>
<evidence type="ECO:0000256" key="6">
    <source>
        <dbReference type="ARBA" id="ARBA00022777"/>
    </source>
</evidence>
<dbReference type="AlphaFoldDB" id="A0A2R7YX90"/>
<dbReference type="GO" id="GO:0000155">
    <property type="term" value="F:phosphorelay sensor kinase activity"/>
    <property type="evidence" value="ECO:0007669"/>
    <property type="project" value="InterPro"/>
</dbReference>
<evidence type="ECO:0000256" key="1">
    <source>
        <dbReference type="ARBA" id="ARBA00000085"/>
    </source>
</evidence>
<feature type="transmembrane region" description="Helical" evidence="9">
    <location>
        <begin position="50"/>
        <end position="68"/>
    </location>
</feature>
<dbReference type="InterPro" id="IPR011712">
    <property type="entry name" value="Sig_transdc_His_kin_sub3_dim/P"/>
</dbReference>
<feature type="transmembrane region" description="Helical" evidence="9">
    <location>
        <begin position="74"/>
        <end position="96"/>
    </location>
</feature>
<evidence type="ECO:0000259" key="10">
    <source>
        <dbReference type="Pfam" id="PF07730"/>
    </source>
</evidence>
<dbReference type="GO" id="GO:0016020">
    <property type="term" value="C:membrane"/>
    <property type="evidence" value="ECO:0007669"/>
    <property type="project" value="InterPro"/>
</dbReference>
<dbReference type="Gene3D" id="3.30.565.10">
    <property type="entry name" value="Histidine kinase-like ATPase, C-terminal domain"/>
    <property type="match status" value="1"/>
</dbReference>
<evidence type="ECO:0000256" key="3">
    <source>
        <dbReference type="ARBA" id="ARBA00022553"/>
    </source>
</evidence>
<reference evidence="11 12" key="1">
    <citation type="submission" date="2018-03" db="EMBL/GenBank/DDBJ databases">
        <authorList>
            <person name="Keele B.F."/>
        </authorList>
    </citation>
    <scope>NUCLEOTIDE SEQUENCE [LARGE SCALE GENOMIC DNA]</scope>
    <source>
        <strain evidence="11 12">IB-3</strain>
    </source>
</reference>
<keyword evidence="5" id="KW-0547">Nucleotide-binding</keyword>
<keyword evidence="9" id="KW-1133">Transmembrane helix</keyword>
<dbReference type="InterPro" id="IPR050482">
    <property type="entry name" value="Sensor_HK_TwoCompSys"/>
</dbReference>
<sequence>MDGPPARLRAEDTRPELTPFRHAWRLAVCLVFGLVVWSQATANEWNDHRAIFWGEVVLGVAAFVLVVFRRRAPVTVAAIVAVMSAFSGLASGPATLSAVSVATLRRPLPIIGIGLLNFACAMTYTLYAPFDLSGPIWVSVVINLVTNAAMMGWGMYLGSRRELLWTLHQRASRAEAEQELRVAQGRSQERERIAREMHDVLAHRITQISMQSAALAFRDDLEADELRAGLGEIQGKSNEAINELRGVLGVLRDQATGELVDGPQPTYSDLAALVSESRDNGLHVEFSDRVDRSDGEVPDVVGRALYRIIQEGLTNATKHAPGAVVRIALSGSPADGIDFQIRNPLGFAVGSAPGAGLGLVGLSERAELRGGTLVHGREGTTFVLRGWIPWST</sequence>